<sequence>MIDPTVPFLVKKLYELISRKTNPGTGAKENEFQQLVAKLQAKEKVEWIENEVQLLVAHLQAIEALPRVPAVDVSGCINSSRTVIRKAEDVIETYAKTVANRNAAALYKKPLHWVKVRNQSMEVEKIMYEIVEVEKGWRIINFDVVPRPFSFFSSSYRDRVWVHAMEELQRIETWCRKENLERVKWVRSELAPLNAFLEKANEQILDLGERQRLWIRELKNIFDVLLLSLVDTVPEPPKNNMIVMLLLICSDVHNTNSLWSDIFSMIQSMILDLYRRYYTYGVGEIRASYGVTTISPSIRMNCPIPGGTSSSSSEHDIYQVKCLVKEINHLSNKPLKVRLRIDLEMMKALIKDGRLIKNKDERLKVWLNQMEDIYVDLEAALLSGTEFSDEYWDQIEDEICRMAGRKMMYGICGSGVGADCRLYYDSATSASAISEAHDDHSSRTSTRLLKTFTRESELMEALFKDVKTHVYPLDERLIFWLQELQLVAHETKAVLGLLSDTDTDTERSIHGQRRCEKLNKRICTMSIWKRTYGVGDIKSSASSSISIDHQLGDGETVPYPFMNDEIDLIRRELKLMHALDRDITSNMNEVDRKTKAWVKKMRNVAKKAEDMLLSDNTVGTDDVDRIKDNIKDLSRRRVASGIQLKSNNTQVLLSQ</sequence>
<reference evidence="1 2" key="1">
    <citation type="submission" date="2024-12" db="EMBL/GenBank/DDBJ databases">
        <title>The unique morphological basis and parallel evolutionary history of personate flowers in Penstemon.</title>
        <authorList>
            <person name="Depatie T.H."/>
            <person name="Wessinger C.A."/>
        </authorList>
    </citation>
    <scope>NUCLEOTIDE SEQUENCE [LARGE SCALE GENOMIC DNA]</scope>
    <source>
        <strain evidence="1">WTNN_2</strain>
        <tissue evidence="1">Leaf</tissue>
    </source>
</reference>
<dbReference type="EMBL" id="JBJXBP010000008">
    <property type="protein sequence ID" value="KAL3812916.1"/>
    <property type="molecule type" value="Genomic_DNA"/>
</dbReference>
<dbReference type="AlphaFoldDB" id="A0ABD3RM48"/>
<evidence type="ECO:0000313" key="2">
    <source>
        <dbReference type="Proteomes" id="UP001634393"/>
    </source>
</evidence>
<name>A0ABD3RM48_9LAMI</name>
<evidence type="ECO:0000313" key="1">
    <source>
        <dbReference type="EMBL" id="KAL3812916.1"/>
    </source>
</evidence>
<dbReference type="Gene3D" id="1.20.5.4130">
    <property type="match status" value="1"/>
</dbReference>
<dbReference type="Proteomes" id="UP001634393">
    <property type="component" value="Unassembled WGS sequence"/>
</dbReference>
<gene>
    <name evidence="1" type="ORF">ACJIZ3_014184</name>
</gene>
<proteinExistence type="predicted"/>
<comment type="caution">
    <text evidence="1">The sequence shown here is derived from an EMBL/GenBank/DDBJ whole genome shotgun (WGS) entry which is preliminary data.</text>
</comment>
<accession>A0ABD3RM48</accession>
<organism evidence="1 2">
    <name type="scientific">Penstemon smallii</name>
    <dbReference type="NCBI Taxonomy" id="265156"/>
    <lineage>
        <taxon>Eukaryota</taxon>
        <taxon>Viridiplantae</taxon>
        <taxon>Streptophyta</taxon>
        <taxon>Embryophyta</taxon>
        <taxon>Tracheophyta</taxon>
        <taxon>Spermatophyta</taxon>
        <taxon>Magnoliopsida</taxon>
        <taxon>eudicotyledons</taxon>
        <taxon>Gunneridae</taxon>
        <taxon>Pentapetalae</taxon>
        <taxon>asterids</taxon>
        <taxon>lamiids</taxon>
        <taxon>Lamiales</taxon>
        <taxon>Plantaginaceae</taxon>
        <taxon>Cheloneae</taxon>
        <taxon>Penstemon</taxon>
    </lineage>
</organism>
<protein>
    <submittedName>
        <fullName evidence="1">Uncharacterized protein</fullName>
    </submittedName>
</protein>
<keyword evidence="2" id="KW-1185">Reference proteome</keyword>